<dbReference type="AlphaFoldDB" id="A0A811VEB4"/>
<keyword evidence="3" id="KW-1185">Reference proteome</keyword>
<dbReference type="EMBL" id="CAJHJT010000056">
    <property type="protein sequence ID" value="CAD7013587.1"/>
    <property type="molecule type" value="Genomic_DNA"/>
</dbReference>
<protein>
    <submittedName>
        <fullName evidence="2">(Mediterranean fruit fly) hypothetical protein</fullName>
    </submittedName>
</protein>
<dbReference type="Proteomes" id="UP000606786">
    <property type="component" value="Unassembled WGS sequence"/>
</dbReference>
<proteinExistence type="predicted"/>
<evidence type="ECO:0000313" key="2">
    <source>
        <dbReference type="EMBL" id="CAD7013587.1"/>
    </source>
</evidence>
<gene>
    <name evidence="2" type="ORF">CCAP1982_LOCUS21642</name>
</gene>
<accession>A0A811VEB4</accession>
<evidence type="ECO:0000256" key="1">
    <source>
        <dbReference type="SAM" id="SignalP"/>
    </source>
</evidence>
<feature type="chain" id="PRO_5033065243" evidence="1">
    <location>
        <begin position="20"/>
        <end position="118"/>
    </location>
</feature>
<reference evidence="2" key="1">
    <citation type="submission" date="2020-11" db="EMBL/GenBank/DDBJ databases">
        <authorList>
            <person name="Whitehead M."/>
        </authorList>
    </citation>
    <scope>NUCLEOTIDE SEQUENCE</scope>
    <source>
        <strain evidence="2">EGII</strain>
    </source>
</reference>
<evidence type="ECO:0000313" key="3">
    <source>
        <dbReference type="Proteomes" id="UP000606786"/>
    </source>
</evidence>
<sequence>MTKLLLYFLLLLLLLPAHCTRKSVQHHLFSIIVEHTQTHTGTYSTPHRLTATLQSPKSRTWPFSENYQTEMRSSSSSSSTSNRAILSISYCTRTLVPRDVRKVLQQRPSTSLSVPSSV</sequence>
<keyword evidence="1" id="KW-0732">Signal</keyword>
<organism evidence="2 3">
    <name type="scientific">Ceratitis capitata</name>
    <name type="common">Mediterranean fruit fly</name>
    <name type="synonym">Tephritis capitata</name>
    <dbReference type="NCBI Taxonomy" id="7213"/>
    <lineage>
        <taxon>Eukaryota</taxon>
        <taxon>Metazoa</taxon>
        <taxon>Ecdysozoa</taxon>
        <taxon>Arthropoda</taxon>
        <taxon>Hexapoda</taxon>
        <taxon>Insecta</taxon>
        <taxon>Pterygota</taxon>
        <taxon>Neoptera</taxon>
        <taxon>Endopterygota</taxon>
        <taxon>Diptera</taxon>
        <taxon>Brachycera</taxon>
        <taxon>Muscomorpha</taxon>
        <taxon>Tephritoidea</taxon>
        <taxon>Tephritidae</taxon>
        <taxon>Ceratitis</taxon>
        <taxon>Ceratitis</taxon>
    </lineage>
</organism>
<comment type="caution">
    <text evidence="2">The sequence shown here is derived from an EMBL/GenBank/DDBJ whole genome shotgun (WGS) entry which is preliminary data.</text>
</comment>
<feature type="signal peptide" evidence="1">
    <location>
        <begin position="1"/>
        <end position="19"/>
    </location>
</feature>
<name>A0A811VEB4_CERCA</name>